<name>G6XFR4_9PROT</name>
<dbReference type="Proteomes" id="UP000004949">
    <property type="component" value="Unassembled WGS sequence"/>
</dbReference>
<organism evidence="3 4">
    <name type="scientific">Gluconobacter morbifer G707</name>
    <dbReference type="NCBI Taxonomy" id="1088869"/>
    <lineage>
        <taxon>Bacteria</taxon>
        <taxon>Pseudomonadati</taxon>
        <taxon>Pseudomonadota</taxon>
        <taxon>Alphaproteobacteria</taxon>
        <taxon>Acetobacterales</taxon>
        <taxon>Acetobacteraceae</taxon>
        <taxon>Gluconobacter</taxon>
    </lineage>
</organism>
<dbReference type="PANTHER" id="PTHR44757">
    <property type="entry name" value="DIGUANYLATE CYCLASE DGCP"/>
    <property type="match status" value="1"/>
</dbReference>
<dbReference type="EMBL" id="AGQV01000001">
    <property type="protein sequence ID" value="EHH69022.1"/>
    <property type="molecule type" value="Genomic_DNA"/>
</dbReference>
<comment type="caution">
    <text evidence="3">The sequence shown here is derived from an EMBL/GenBank/DDBJ whole genome shotgun (WGS) entry which is preliminary data.</text>
</comment>
<dbReference type="AlphaFoldDB" id="G6XFR4"/>
<protein>
    <recommendedName>
        <fullName evidence="2">EAL domain-containing protein</fullName>
    </recommendedName>
</protein>
<keyword evidence="4" id="KW-1185">Reference proteome</keyword>
<dbReference type="SMART" id="SM00052">
    <property type="entry name" value="EAL"/>
    <property type="match status" value="1"/>
</dbReference>
<evidence type="ECO:0000259" key="2">
    <source>
        <dbReference type="PROSITE" id="PS50883"/>
    </source>
</evidence>
<dbReference type="STRING" id="1088869.GMO_03290"/>
<evidence type="ECO:0000313" key="3">
    <source>
        <dbReference type="EMBL" id="EHH69022.1"/>
    </source>
</evidence>
<reference evidence="3 4" key="1">
    <citation type="submission" date="2011-10" db="EMBL/GenBank/DDBJ databases">
        <title>Genome sequence of Gluconobacter morbifer G707, isolated from Drosophila gut.</title>
        <authorList>
            <person name="Lee W.-J."/>
            <person name="Kim E.-K."/>
        </authorList>
    </citation>
    <scope>NUCLEOTIDE SEQUENCE [LARGE SCALE GENOMIC DNA]</scope>
    <source>
        <strain evidence="3 4">G707</strain>
    </source>
</reference>
<evidence type="ECO:0000313" key="4">
    <source>
        <dbReference type="Proteomes" id="UP000004949"/>
    </source>
</evidence>
<dbReference type="SUPFAM" id="SSF141868">
    <property type="entry name" value="EAL domain-like"/>
    <property type="match status" value="1"/>
</dbReference>
<proteinExistence type="predicted"/>
<dbReference type="PATRIC" id="fig|1088869.3.peg.330"/>
<feature type="domain" description="EAL" evidence="2">
    <location>
        <begin position="113"/>
        <end position="380"/>
    </location>
</feature>
<evidence type="ECO:0000256" key="1">
    <source>
        <dbReference type="SAM" id="MobiDB-lite"/>
    </source>
</evidence>
<dbReference type="PROSITE" id="PS50883">
    <property type="entry name" value="EAL"/>
    <property type="match status" value="1"/>
</dbReference>
<dbReference type="InterPro" id="IPR052155">
    <property type="entry name" value="Biofilm_reg_signaling"/>
</dbReference>
<dbReference type="Pfam" id="PF00563">
    <property type="entry name" value="EAL"/>
    <property type="match status" value="1"/>
</dbReference>
<sequence length="395" mass="43227">MCSEYGRKAMEINRNSFVLIGRTEGLVTGPAACSRSGRKMQRIKEKLEFWEAFFRQTEQEVAELDDLGEEAGSRLAAPQALPAAQSPVPGGFFPVPEGHADYAAGVSASSAGMFATTLRSRRARQKSALPPLRWLPRLAIGRSSTDRTIGAQVDMSQLWLTVPRRTLRRSRRKSLGQQQREFDTALLAAACTQAATWPEDMRLMVSLEDDQAPDGDFNSRLNTVLEDSGFPVSRLDLVFQENGLGQDSRETCYTLSALRDQGCQIFLGGFGTAPSSLSLLRDRAMGGLLDAVQFDASILSAPLLPWRTEDESPLNDESGTFYRAALDAVKALGLRIRAISVDNDELLGFIQRAGCTEASGTVLAPAETTAQVTERFETSAGRPRRRRFARTAEGL</sequence>
<accession>G6XFR4</accession>
<gene>
    <name evidence="3" type="ORF">GMO_03290</name>
</gene>
<dbReference type="InterPro" id="IPR001633">
    <property type="entry name" value="EAL_dom"/>
</dbReference>
<dbReference type="Gene3D" id="3.20.20.450">
    <property type="entry name" value="EAL domain"/>
    <property type="match status" value="1"/>
</dbReference>
<feature type="region of interest" description="Disordered" evidence="1">
    <location>
        <begin position="376"/>
        <end position="395"/>
    </location>
</feature>
<dbReference type="PANTHER" id="PTHR44757:SF2">
    <property type="entry name" value="BIOFILM ARCHITECTURE MAINTENANCE PROTEIN MBAA"/>
    <property type="match status" value="1"/>
</dbReference>
<dbReference type="eggNOG" id="COG2200">
    <property type="taxonomic scope" value="Bacteria"/>
</dbReference>
<dbReference type="InterPro" id="IPR035919">
    <property type="entry name" value="EAL_sf"/>
</dbReference>